<evidence type="ECO:0000256" key="1">
    <source>
        <dbReference type="SAM" id="MobiDB-lite"/>
    </source>
</evidence>
<feature type="compositionally biased region" description="Gly residues" evidence="1">
    <location>
        <begin position="68"/>
        <end position="86"/>
    </location>
</feature>
<keyword evidence="3" id="KW-1185">Reference proteome</keyword>
<evidence type="ECO:0000313" key="2">
    <source>
        <dbReference type="EMBL" id="GGU57614.1"/>
    </source>
</evidence>
<organism evidence="2 3">
    <name type="scientific">Streptomyces albospinus</name>
    <dbReference type="NCBI Taxonomy" id="285515"/>
    <lineage>
        <taxon>Bacteria</taxon>
        <taxon>Bacillati</taxon>
        <taxon>Actinomycetota</taxon>
        <taxon>Actinomycetes</taxon>
        <taxon>Kitasatosporales</taxon>
        <taxon>Streptomycetaceae</taxon>
        <taxon>Streptomyces</taxon>
    </lineage>
</organism>
<accession>A0ABQ2UXG7</accession>
<gene>
    <name evidence="2" type="ORF">GCM10010211_23050</name>
</gene>
<proteinExistence type="predicted"/>
<sequence length="86" mass="8474">MRRLVGAAFADELGIPCLPPGRQAGDAARRHVPQRAWIRLAAGAGAPVLAAAASTVGPAGLPPERRGGGCCWGRAPGPGDGLPGGS</sequence>
<dbReference type="EMBL" id="BMRP01000006">
    <property type="protein sequence ID" value="GGU57614.1"/>
    <property type="molecule type" value="Genomic_DNA"/>
</dbReference>
<evidence type="ECO:0000313" key="3">
    <source>
        <dbReference type="Proteomes" id="UP000654471"/>
    </source>
</evidence>
<dbReference type="Proteomes" id="UP000654471">
    <property type="component" value="Unassembled WGS sequence"/>
</dbReference>
<name>A0ABQ2UXG7_9ACTN</name>
<reference evidence="3" key="1">
    <citation type="journal article" date="2019" name="Int. J. Syst. Evol. Microbiol.">
        <title>The Global Catalogue of Microorganisms (GCM) 10K type strain sequencing project: providing services to taxonomists for standard genome sequencing and annotation.</title>
        <authorList>
            <consortium name="The Broad Institute Genomics Platform"/>
            <consortium name="The Broad Institute Genome Sequencing Center for Infectious Disease"/>
            <person name="Wu L."/>
            <person name="Ma J."/>
        </authorList>
    </citation>
    <scope>NUCLEOTIDE SEQUENCE [LARGE SCALE GENOMIC DNA]</scope>
    <source>
        <strain evidence="3">JCM 3399</strain>
    </source>
</reference>
<comment type="caution">
    <text evidence="2">The sequence shown here is derived from an EMBL/GenBank/DDBJ whole genome shotgun (WGS) entry which is preliminary data.</text>
</comment>
<feature type="region of interest" description="Disordered" evidence="1">
    <location>
        <begin position="67"/>
        <end position="86"/>
    </location>
</feature>
<protein>
    <submittedName>
        <fullName evidence="2">Uncharacterized protein</fullName>
    </submittedName>
</protein>